<keyword evidence="3" id="KW-0238">DNA-binding</keyword>
<dbReference type="PROSITE" id="PS50043">
    <property type="entry name" value="HTH_LUXR_2"/>
    <property type="match status" value="1"/>
</dbReference>
<organism evidence="9 10">
    <name type="scientific">Streptantibioticus parmotrematis</name>
    <dbReference type="NCBI Taxonomy" id="2873249"/>
    <lineage>
        <taxon>Bacteria</taxon>
        <taxon>Bacillati</taxon>
        <taxon>Actinomycetota</taxon>
        <taxon>Actinomycetes</taxon>
        <taxon>Kitasatosporales</taxon>
        <taxon>Streptomycetaceae</taxon>
        <taxon>Streptantibioticus</taxon>
    </lineage>
</organism>
<comment type="caution">
    <text evidence="9">The sequence shown here is derived from an EMBL/GenBank/DDBJ whole genome shotgun (WGS) entry which is preliminary data.</text>
</comment>
<dbReference type="CDD" id="cd06170">
    <property type="entry name" value="LuxR_C_like"/>
    <property type="match status" value="1"/>
</dbReference>
<dbReference type="Pfam" id="PF00072">
    <property type="entry name" value="Response_reg"/>
    <property type="match status" value="1"/>
</dbReference>
<dbReference type="InterPro" id="IPR016032">
    <property type="entry name" value="Sig_transdc_resp-reg_C-effctor"/>
</dbReference>
<proteinExistence type="predicted"/>
<reference evidence="9 10" key="1">
    <citation type="submission" date="2021-08" db="EMBL/GenBank/DDBJ databases">
        <title>Streptomyces sp. PTM05 isolated from lichen.</title>
        <authorList>
            <person name="Somphong A."/>
            <person name="Phongsopitanun W."/>
            <person name="Tanasupawat S."/>
        </authorList>
    </citation>
    <scope>NUCLEOTIDE SEQUENCE [LARGE SCALE GENOMIC DNA]</scope>
    <source>
        <strain evidence="9 10">Ptm05</strain>
    </source>
</reference>
<dbReference type="SMART" id="SM00448">
    <property type="entry name" value="REC"/>
    <property type="match status" value="1"/>
</dbReference>
<dbReference type="PROSITE" id="PS00622">
    <property type="entry name" value="HTH_LUXR_1"/>
    <property type="match status" value="1"/>
</dbReference>
<dbReference type="InterPro" id="IPR001789">
    <property type="entry name" value="Sig_transdc_resp-reg_receiver"/>
</dbReference>
<dbReference type="PRINTS" id="PR00038">
    <property type="entry name" value="HTHLUXR"/>
</dbReference>
<dbReference type="SMART" id="SM00421">
    <property type="entry name" value="HTH_LUXR"/>
    <property type="match status" value="1"/>
</dbReference>
<accession>A0ABS7QVB7</accession>
<keyword evidence="2" id="KW-0805">Transcription regulation</keyword>
<dbReference type="Pfam" id="PF00196">
    <property type="entry name" value="GerE"/>
    <property type="match status" value="1"/>
</dbReference>
<dbReference type="PANTHER" id="PTHR43214:SF24">
    <property type="entry name" value="TRANSCRIPTIONAL REGULATORY PROTEIN NARL-RELATED"/>
    <property type="match status" value="1"/>
</dbReference>
<gene>
    <name evidence="9" type="ORF">K7472_20205</name>
</gene>
<dbReference type="InterPro" id="IPR058245">
    <property type="entry name" value="NreC/VraR/RcsB-like_REC"/>
</dbReference>
<evidence type="ECO:0000256" key="6">
    <source>
        <dbReference type="SAM" id="MobiDB-lite"/>
    </source>
</evidence>
<dbReference type="InterPro" id="IPR000792">
    <property type="entry name" value="Tscrpt_reg_LuxR_C"/>
</dbReference>
<feature type="modified residue" description="4-aspartylphosphate" evidence="5">
    <location>
        <position position="58"/>
    </location>
</feature>
<dbReference type="Proteomes" id="UP001198565">
    <property type="component" value="Unassembled WGS sequence"/>
</dbReference>
<dbReference type="RefSeq" id="WP_222979905.1">
    <property type="nucleotide sequence ID" value="NZ_JAINVZ010000014.1"/>
</dbReference>
<evidence type="ECO:0000313" key="10">
    <source>
        <dbReference type="Proteomes" id="UP001198565"/>
    </source>
</evidence>
<dbReference type="EMBL" id="JAINVZ010000014">
    <property type="protein sequence ID" value="MBY8887153.1"/>
    <property type="molecule type" value="Genomic_DNA"/>
</dbReference>
<dbReference type="Gene3D" id="1.10.10.10">
    <property type="entry name" value="Winged helix-like DNA-binding domain superfamily/Winged helix DNA-binding domain"/>
    <property type="match status" value="1"/>
</dbReference>
<feature type="region of interest" description="Disordered" evidence="6">
    <location>
        <begin position="149"/>
        <end position="228"/>
    </location>
</feature>
<feature type="compositionally biased region" description="Low complexity" evidence="6">
    <location>
        <begin position="209"/>
        <end position="227"/>
    </location>
</feature>
<evidence type="ECO:0000256" key="3">
    <source>
        <dbReference type="ARBA" id="ARBA00023125"/>
    </source>
</evidence>
<feature type="domain" description="Response regulatory" evidence="8">
    <location>
        <begin position="7"/>
        <end position="123"/>
    </location>
</feature>
<keyword evidence="1 5" id="KW-0597">Phosphoprotein</keyword>
<evidence type="ECO:0000256" key="2">
    <source>
        <dbReference type="ARBA" id="ARBA00023015"/>
    </source>
</evidence>
<dbReference type="InterPro" id="IPR039420">
    <property type="entry name" value="WalR-like"/>
</dbReference>
<dbReference type="InterPro" id="IPR011006">
    <property type="entry name" value="CheY-like_superfamily"/>
</dbReference>
<keyword evidence="4" id="KW-0804">Transcription</keyword>
<dbReference type="SUPFAM" id="SSF52172">
    <property type="entry name" value="CheY-like"/>
    <property type="match status" value="1"/>
</dbReference>
<evidence type="ECO:0000256" key="5">
    <source>
        <dbReference type="PROSITE-ProRule" id="PRU00169"/>
    </source>
</evidence>
<dbReference type="Gene3D" id="3.40.50.2300">
    <property type="match status" value="1"/>
</dbReference>
<evidence type="ECO:0000256" key="1">
    <source>
        <dbReference type="ARBA" id="ARBA00022553"/>
    </source>
</evidence>
<dbReference type="CDD" id="cd17535">
    <property type="entry name" value="REC_NarL-like"/>
    <property type="match status" value="1"/>
</dbReference>
<sequence length="301" mass="30829">MSGRVVRVVVADDQTVVREGIVTLLGLLPGLEVVGAAGDGEEAVRLVAETAPDVVLMDLRMPRCDGAEATRRIRRDHPGTQVVVLTTFGDDDSLFPALQAGARGYLTKDASSDEILRAIEDVVAGQAGLSPQVQRRLLERLSQQGASFGTAASVDPGGGGWTESAADAGGSTGRKARQFGGSGTTGAADPADSGSADSASADAERVRADASAVAEPGAGAQPQPDAAELPDGLTAREAEVLGLVADGLSNTEIAARLYVSRATVKTHINNLFAKTGVRDRAQAVRYAYLQGINPARGSGGE</sequence>
<feature type="compositionally biased region" description="Low complexity" evidence="6">
    <location>
        <begin position="186"/>
        <end position="201"/>
    </location>
</feature>
<evidence type="ECO:0000259" key="8">
    <source>
        <dbReference type="PROSITE" id="PS50110"/>
    </source>
</evidence>
<feature type="domain" description="HTH luxR-type" evidence="7">
    <location>
        <begin position="226"/>
        <end position="291"/>
    </location>
</feature>
<keyword evidence="10" id="KW-1185">Reference proteome</keyword>
<dbReference type="SUPFAM" id="SSF46894">
    <property type="entry name" value="C-terminal effector domain of the bipartite response regulators"/>
    <property type="match status" value="1"/>
</dbReference>
<dbReference type="PANTHER" id="PTHR43214">
    <property type="entry name" value="TWO-COMPONENT RESPONSE REGULATOR"/>
    <property type="match status" value="1"/>
</dbReference>
<evidence type="ECO:0000259" key="7">
    <source>
        <dbReference type="PROSITE" id="PS50043"/>
    </source>
</evidence>
<evidence type="ECO:0000256" key="4">
    <source>
        <dbReference type="ARBA" id="ARBA00023163"/>
    </source>
</evidence>
<name>A0ABS7QVB7_9ACTN</name>
<evidence type="ECO:0000313" key="9">
    <source>
        <dbReference type="EMBL" id="MBY8887153.1"/>
    </source>
</evidence>
<dbReference type="PROSITE" id="PS50110">
    <property type="entry name" value="RESPONSE_REGULATORY"/>
    <property type="match status" value="1"/>
</dbReference>
<protein>
    <submittedName>
        <fullName evidence="9">Response regulator</fullName>
    </submittedName>
</protein>
<dbReference type="InterPro" id="IPR036388">
    <property type="entry name" value="WH-like_DNA-bd_sf"/>
</dbReference>